<gene>
    <name evidence="2" type="ORF">BT96DRAFT_1004404</name>
</gene>
<dbReference type="InterPro" id="IPR023780">
    <property type="entry name" value="Chromo_domain"/>
</dbReference>
<dbReference type="SUPFAM" id="SSF54160">
    <property type="entry name" value="Chromo domain-like"/>
    <property type="match status" value="1"/>
</dbReference>
<dbReference type="Pfam" id="PF00385">
    <property type="entry name" value="Chromo"/>
    <property type="match status" value="1"/>
</dbReference>
<accession>A0A6A4GR14</accession>
<feature type="domain" description="Chromo" evidence="1">
    <location>
        <begin position="32"/>
        <end position="92"/>
    </location>
</feature>
<keyword evidence="3" id="KW-1185">Reference proteome</keyword>
<reference evidence="2" key="1">
    <citation type="journal article" date="2019" name="Environ. Microbiol.">
        <title>Fungal ecological strategies reflected in gene transcription - a case study of two litter decomposers.</title>
        <authorList>
            <person name="Barbi F."/>
            <person name="Kohler A."/>
            <person name="Barry K."/>
            <person name="Baskaran P."/>
            <person name="Daum C."/>
            <person name="Fauchery L."/>
            <person name="Ihrmark K."/>
            <person name="Kuo A."/>
            <person name="LaButti K."/>
            <person name="Lipzen A."/>
            <person name="Morin E."/>
            <person name="Grigoriev I.V."/>
            <person name="Henrissat B."/>
            <person name="Lindahl B."/>
            <person name="Martin F."/>
        </authorList>
    </citation>
    <scope>NUCLEOTIDE SEQUENCE</scope>
    <source>
        <strain evidence="2">JB14</strain>
    </source>
</reference>
<dbReference type="EMBL" id="ML769755">
    <property type="protein sequence ID" value="KAE9388222.1"/>
    <property type="molecule type" value="Genomic_DNA"/>
</dbReference>
<name>A0A6A4GR14_9AGAR</name>
<dbReference type="Gene3D" id="2.40.50.40">
    <property type="match status" value="1"/>
</dbReference>
<organism evidence="2 3">
    <name type="scientific">Gymnopus androsaceus JB14</name>
    <dbReference type="NCBI Taxonomy" id="1447944"/>
    <lineage>
        <taxon>Eukaryota</taxon>
        <taxon>Fungi</taxon>
        <taxon>Dikarya</taxon>
        <taxon>Basidiomycota</taxon>
        <taxon>Agaricomycotina</taxon>
        <taxon>Agaricomycetes</taxon>
        <taxon>Agaricomycetidae</taxon>
        <taxon>Agaricales</taxon>
        <taxon>Marasmiineae</taxon>
        <taxon>Omphalotaceae</taxon>
        <taxon>Gymnopus</taxon>
    </lineage>
</organism>
<evidence type="ECO:0000313" key="2">
    <source>
        <dbReference type="EMBL" id="KAE9388222.1"/>
    </source>
</evidence>
<dbReference type="PROSITE" id="PS50013">
    <property type="entry name" value="CHROMO_2"/>
    <property type="match status" value="1"/>
</dbReference>
<sequence>MQETPECDPKPSKDTGTVGSEILIGYHTYHDFEVEAVVDHEFMQGSYLFLLKFRGWPVDRNVNWYNESELLDCQEILDTYRETHQLIPSASEYPDSDFTMLETLFDEHNLRGQFDKLKELCHSFPSGQQAFKTKDSMQKVIAAYISTNKQQYTLTNLIQSDPLHNSLIFGGSLPDCNQTIDWIFERVFTAFEVISQVQQSAYVFQIWDASVRWQHCRAILIIHDFIL</sequence>
<proteinExistence type="predicted"/>
<dbReference type="InterPro" id="IPR016197">
    <property type="entry name" value="Chromo-like_dom_sf"/>
</dbReference>
<evidence type="ECO:0000313" key="3">
    <source>
        <dbReference type="Proteomes" id="UP000799118"/>
    </source>
</evidence>
<dbReference type="Proteomes" id="UP000799118">
    <property type="component" value="Unassembled WGS sequence"/>
</dbReference>
<dbReference type="GO" id="GO:0006338">
    <property type="term" value="P:chromatin remodeling"/>
    <property type="evidence" value="ECO:0007669"/>
    <property type="project" value="UniProtKB-ARBA"/>
</dbReference>
<dbReference type="InterPro" id="IPR000953">
    <property type="entry name" value="Chromo/chromo_shadow_dom"/>
</dbReference>
<evidence type="ECO:0000259" key="1">
    <source>
        <dbReference type="PROSITE" id="PS50013"/>
    </source>
</evidence>
<dbReference type="AlphaFoldDB" id="A0A6A4GR14"/>
<protein>
    <recommendedName>
        <fullName evidence="1">Chromo domain-containing protein</fullName>
    </recommendedName>
</protein>